<protein>
    <submittedName>
        <fullName evidence="2">Uncharacterized protein</fullName>
    </submittedName>
</protein>
<proteinExistence type="predicted"/>
<keyword evidence="3" id="KW-1185">Reference proteome</keyword>
<dbReference type="Proteomes" id="UP001500831">
    <property type="component" value="Unassembled WGS sequence"/>
</dbReference>
<organism evidence="2 3">
    <name type="scientific">Streptosporangium fragile</name>
    <dbReference type="NCBI Taxonomy" id="46186"/>
    <lineage>
        <taxon>Bacteria</taxon>
        <taxon>Bacillati</taxon>
        <taxon>Actinomycetota</taxon>
        <taxon>Actinomycetes</taxon>
        <taxon>Streptosporangiales</taxon>
        <taxon>Streptosporangiaceae</taxon>
        <taxon>Streptosporangium</taxon>
    </lineage>
</organism>
<reference evidence="2 3" key="1">
    <citation type="journal article" date="2019" name="Int. J. Syst. Evol. Microbiol.">
        <title>The Global Catalogue of Microorganisms (GCM) 10K type strain sequencing project: providing services to taxonomists for standard genome sequencing and annotation.</title>
        <authorList>
            <consortium name="The Broad Institute Genomics Platform"/>
            <consortium name="The Broad Institute Genome Sequencing Center for Infectious Disease"/>
            <person name="Wu L."/>
            <person name="Ma J."/>
        </authorList>
    </citation>
    <scope>NUCLEOTIDE SEQUENCE [LARGE SCALE GENOMIC DNA]</scope>
    <source>
        <strain evidence="2 3">JCM 6242</strain>
    </source>
</reference>
<accession>A0ABN3VTL9</accession>
<evidence type="ECO:0000256" key="1">
    <source>
        <dbReference type="SAM" id="MobiDB-lite"/>
    </source>
</evidence>
<gene>
    <name evidence="2" type="ORF">GCM10010517_19570</name>
</gene>
<dbReference type="EMBL" id="BAAAVI010000011">
    <property type="protein sequence ID" value="GAA2860953.1"/>
    <property type="molecule type" value="Genomic_DNA"/>
</dbReference>
<feature type="region of interest" description="Disordered" evidence="1">
    <location>
        <begin position="1"/>
        <end position="22"/>
    </location>
</feature>
<evidence type="ECO:0000313" key="3">
    <source>
        <dbReference type="Proteomes" id="UP001500831"/>
    </source>
</evidence>
<feature type="region of interest" description="Disordered" evidence="1">
    <location>
        <begin position="36"/>
        <end position="106"/>
    </location>
</feature>
<sequence>MRGPWDGVHGDGAGQDPAGVGMLVRPDVDGLVRPLAYGEDPPPGYRCAPGRSRTAKTTAGNRGMPGLPVHGRRQDRPTGSVTGQAAFAEGVQTLKRNSTTSPSRIT</sequence>
<comment type="caution">
    <text evidence="2">The sequence shown here is derived from an EMBL/GenBank/DDBJ whole genome shotgun (WGS) entry which is preliminary data.</text>
</comment>
<feature type="compositionally biased region" description="Polar residues" evidence="1">
    <location>
        <begin position="94"/>
        <end position="106"/>
    </location>
</feature>
<name>A0ABN3VTL9_9ACTN</name>
<evidence type="ECO:0000313" key="2">
    <source>
        <dbReference type="EMBL" id="GAA2860953.1"/>
    </source>
</evidence>